<keyword evidence="2" id="KW-0496">Mitochondrion</keyword>
<dbReference type="InterPro" id="IPR041679">
    <property type="entry name" value="DNA2/NAM7-like_C"/>
</dbReference>
<dbReference type="Gene3D" id="3.40.50.300">
    <property type="entry name" value="P-loop containing nucleotide triphosphate hydrolases"/>
    <property type="match status" value="2"/>
</dbReference>
<dbReference type="Pfam" id="PF13087">
    <property type="entry name" value="AAA_12"/>
    <property type="match status" value="1"/>
</dbReference>
<dbReference type="InterPro" id="IPR048966">
    <property type="entry name" value="Aquarius_b-barrel"/>
</dbReference>
<proteinExistence type="predicted"/>
<dbReference type="InterPro" id="IPR045055">
    <property type="entry name" value="DNA2/NAM7-like"/>
</dbReference>
<dbReference type="Proteomes" id="UP000290189">
    <property type="component" value="Unassembled WGS sequence"/>
</dbReference>
<dbReference type="CDD" id="cd17935">
    <property type="entry name" value="EEXXQc_AQR"/>
    <property type="match status" value="1"/>
</dbReference>
<dbReference type="PANTHER" id="PTHR10887:SF5">
    <property type="entry name" value="RNA HELICASE AQUARIUS"/>
    <property type="match status" value="1"/>
</dbReference>
<name>A0A3P3YIK7_PLABS</name>
<protein>
    <recommendedName>
        <fullName evidence="1">SAP domain-containing protein</fullName>
    </recommendedName>
</protein>
<dbReference type="PANTHER" id="PTHR10887">
    <property type="entry name" value="DNA2/NAM7 HELICASE FAMILY"/>
    <property type="match status" value="1"/>
</dbReference>
<dbReference type="InterPro" id="IPR003034">
    <property type="entry name" value="SAP_dom"/>
</dbReference>
<dbReference type="Pfam" id="PF21144">
    <property type="entry name" value="Aquarius_N_3rd"/>
    <property type="match status" value="1"/>
</dbReference>
<dbReference type="SUPFAM" id="SSF52540">
    <property type="entry name" value="P-loop containing nucleoside triphosphate hydrolases"/>
    <property type="match status" value="1"/>
</dbReference>
<dbReference type="InterPro" id="IPR036361">
    <property type="entry name" value="SAP_dom_sf"/>
</dbReference>
<organism evidence="2 3">
    <name type="scientific">Plasmodiophora brassicae</name>
    <name type="common">Clubroot disease agent</name>
    <dbReference type="NCBI Taxonomy" id="37360"/>
    <lineage>
        <taxon>Eukaryota</taxon>
        <taxon>Sar</taxon>
        <taxon>Rhizaria</taxon>
        <taxon>Endomyxa</taxon>
        <taxon>Phytomyxea</taxon>
        <taxon>Plasmodiophorida</taxon>
        <taxon>Plasmodiophoridae</taxon>
        <taxon>Plasmodiophora</taxon>
    </lineage>
</organism>
<dbReference type="Pfam" id="PF02037">
    <property type="entry name" value="SAP"/>
    <property type="match status" value="1"/>
</dbReference>
<dbReference type="InterPro" id="IPR041677">
    <property type="entry name" value="DNA2/NAM7_AAA_11"/>
</dbReference>
<dbReference type="GO" id="GO:0071013">
    <property type="term" value="C:catalytic step 2 spliceosome"/>
    <property type="evidence" value="ECO:0007669"/>
    <property type="project" value="TreeGrafter"/>
</dbReference>
<gene>
    <name evidence="2" type="ORF">PLBR_LOCUS7242</name>
</gene>
<feature type="domain" description="SAP" evidence="1">
    <location>
        <begin position="718"/>
        <end position="752"/>
    </location>
</feature>
<sequence>MQVSDVLQHDVSRLANTHWAPGSKSKFDGKVVRKLYDEYLSDPRDDDYEGVAVLEMSSYLENYLWRHFSPTKVSEVHLLSILAMINEKMRINAPLWDCFKDRKDDFEAMLNSLFALQERVKLSERTRVSFVRFLIGVYQNLENDSVRRVALRRRILNDHPDLADTVESFDTKSDECQLMRKLLTEFVSSISKDGIEEDYTARFLELLTDLLSQLPTRRFIRPLILAMHVLEHAHLSAGMKRSPLCTQMLEMCEFYMFFEIDDRTGQPLSDSDMEQSHYHRVQVVQGIAFKYFQDKLLSLALSPVRSIDNPDLLREYITALDDVDLRQFLVRLELVDENEGDLARELLEQILVTFASKKPSRLQAVRKLPLYPTEALMFDESVMPSSDYRGDRCLALPKLNMQFLSINDYLLRNFHLYRLESTFAIRQDTLEAIRKIDARLHPEMQDRTIFTGCNIGDDKPSEVIAEIEVDLRPFMGDIRQEWEDLKERDVLFVLEVVASRHSDEGSNSHNGEFANTERQIRRVRGCEIVAVKDQTGKVIDVQNPTPVGDTRTFVVAFDCAQFKEDLDHHTKGGDEGAVDGRSVYDRMNILVRRRPKENNFKAVLSTLRNMMEGGIAFPPWLSEVFLGFGSPDQATYYSLPDQLPHVDCHDTFVDEGHLRKSFSSHKVEVQEATIPDNVVPAYRVSIPRGVAPGKTQASGNHDRANTMECEEASPNEDFASMTVVELRRHLSEKGLLTSGKKAELIERLQSLPTEEQASSEPGSVITCEPYLPGSMAFYAADTRNNVRFTPVQVEAIVSGCNPGLTLVVGPPGTGKTDVAVQTIVNLFHQFPQERILIVTHSNHALNDLFDKLRCRDIDPGAMLRLGQGHKQLRSDGDSDDFSVRGRINFMLSRRLMLLDQVKHLAVTINAQSSFPTVTCDAANSFYITVIQPRILKFRSLEHVTVDDFPFRQYFATTSFPETEPELRSTAERCFSYLAFAFAQLAQCRPFEVLKHGKDRSDYLVIKHARIVAMTCTHAALKRDDFFKLGFRFHSLVMEEAGQVLDLETSIPILLQSADPEFGCLLKRVVLLGDHRQLPPVIQNQILQKYSHLDQSLFARMVRLGAPAIELNYQGRTRPSLASLFSWRYPNLQNLDNVLTGDYVVANAGMRFDYQFINVDDFEGRGETSPVYTFLRKIGHDGRRIAVLTTYNGQKQLLRDVFNARCRHIGLPSKITTVDRYQGQQNDIVLLSLVRTRNVGHIRDVRRLIVALSRARLGLYIFGRQSLFANCFELAPSMSLLLSRPTKLHIVVDERHPTERGVDAEADSVVVNDVVHMGEIVQSMMERS</sequence>
<dbReference type="SUPFAM" id="SSF68906">
    <property type="entry name" value="SAP domain"/>
    <property type="match status" value="1"/>
</dbReference>
<evidence type="ECO:0000259" key="1">
    <source>
        <dbReference type="PROSITE" id="PS50800"/>
    </source>
</evidence>
<accession>A0A3P3YIK7</accession>
<dbReference type="InterPro" id="IPR027417">
    <property type="entry name" value="P-loop_NTPase"/>
</dbReference>
<dbReference type="Pfam" id="PF21143">
    <property type="entry name" value="Aquarius_N_2nd"/>
    <property type="match status" value="1"/>
</dbReference>
<dbReference type="Pfam" id="PF16399">
    <property type="entry name" value="Aquarius_N_1st"/>
    <property type="match status" value="2"/>
</dbReference>
<evidence type="ECO:0000313" key="2">
    <source>
        <dbReference type="EMBL" id="SPR00027.1"/>
    </source>
</evidence>
<reference evidence="2 3" key="1">
    <citation type="submission" date="2018-03" db="EMBL/GenBank/DDBJ databases">
        <authorList>
            <person name="Fogelqvist J."/>
        </authorList>
    </citation>
    <scope>NUCLEOTIDE SEQUENCE [LARGE SCALE GENOMIC DNA]</scope>
</reference>
<dbReference type="PROSITE" id="PS50800">
    <property type="entry name" value="SAP"/>
    <property type="match status" value="1"/>
</dbReference>
<dbReference type="Pfam" id="PF13086">
    <property type="entry name" value="AAA_11"/>
    <property type="match status" value="1"/>
</dbReference>
<dbReference type="GO" id="GO:0003729">
    <property type="term" value="F:mRNA binding"/>
    <property type="evidence" value="ECO:0007669"/>
    <property type="project" value="TreeGrafter"/>
</dbReference>
<dbReference type="GO" id="GO:0004386">
    <property type="term" value="F:helicase activity"/>
    <property type="evidence" value="ECO:0007669"/>
    <property type="project" value="InterPro"/>
</dbReference>
<dbReference type="SMART" id="SM00513">
    <property type="entry name" value="SAP"/>
    <property type="match status" value="1"/>
</dbReference>
<dbReference type="EMBL" id="OVEO01000013">
    <property type="protein sequence ID" value="SPR00027.1"/>
    <property type="molecule type" value="Genomic_DNA"/>
</dbReference>
<dbReference type="Gene3D" id="1.10.720.30">
    <property type="entry name" value="SAP domain"/>
    <property type="match status" value="1"/>
</dbReference>
<evidence type="ECO:0000313" key="3">
    <source>
        <dbReference type="Proteomes" id="UP000290189"/>
    </source>
</evidence>
<dbReference type="InterPro" id="IPR048967">
    <property type="entry name" value="Aquarius_insert"/>
</dbReference>
<dbReference type="InterPro" id="IPR047187">
    <property type="entry name" value="SF1_C_Upf1"/>
</dbReference>
<geneLocation type="mitochondrion" evidence="2"/>
<dbReference type="InterPro" id="IPR032174">
    <property type="entry name" value="Aquarius_N"/>
</dbReference>
<dbReference type="CDD" id="cd18808">
    <property type="entry name" value="SF1_C_Upf1"/>
    <property type="match status" value="1"/>
</dbReference>